<protein>
    <submittedName>
        <fullName evidence="2">DUF547 domain-containing protein</fullName>
    </submittedName>
</protein>
<dbReference type="EMBL" id="JADJMH010000005">
    <property type="protein sequence ID" value="MBK7674688.1"/>
    <property type="molecule type" value="Genomic_DNA"/>
</dbReference>
<evidence type="ECO:0000256" key="1">
    <source>
        <dbReference type="SAM" id="SignalP"/>
    </source>
</evidence>
<dbReference type="AlphaFoldDB" id="A0A935PWK4"/>
<accession>A0A935PWK4</accession>
<feature type="chain" id="PRO_5037277454" evidence="1">
    <location>
        <begin position="23"/>
        <end position="112"/>
    </location>
</feature>
<organism evidence="2 3">
    <name type="scientific">Candidatus Accumulibacter proximus</name>
    <dbReference type="NCBI Taxonomy" id="2954385"/>
    <lineage>
        <taxon>Bacteria</taxon>
        <taxon>Pseudomonadati</taxon>
        <taxon>Pseudomonadota</taxon>
        <taxon>Betaproteobacteria</taxon>
        <taxon>Candidatus Accumulibacter</taxon>
    </lineage>
</organism>
<reference evidence="2 3" key="1">
    <citation type="submission" date="2020-10" db="EMBL/GenBank/DDBJ databases">
        <title>Connecting structure to function with the recovery of over 1000 high-quality activated sludge metagenome-assembled genomes encoding full-length rRNA genes using long-read sequencing.</title>
        <authorList>
            <person name="Singleton C.M."/>
            <person name="Petriglieri F."/>
            <person name="Kristensen J.M."/>
            <person name="Kirkegaard R.H."/>
            <person name="Michaelsen T.Y."/>
            <person name="Andersen M.H."/>
            <person name="Karst S.M."/>
            <person name="Dueholm M.S."/>
            <person name="Nielsen P.H."/>
            <person name="Albertsen M."/>
        </authorList>
    </citation>
    <scope>NUCLEOTIDE SEQUENCE [LARGE SCALE GENOMIC DNA]</scope>
    <source>
        <strain evidence="2">EsbW_18-Q3-R4-48_BATAC.285</strain>
    </source>
</reference>
<evidence type="ECO:0000313" key="2">
    <source>
        <dbReference type="EMBL" id="MBK7674688.1"/>
    </source>
</evidence>
<dbReference type="Proteomes" id="UP000697998">
    <property type="component" value="Unassembled WGS sequence"/>
</dbReference>
<sequence length="112" mass="12394">MLKVKSVLVGCLLSLLSSWAHAYDHTHRDWSTLLAQHVRLAADGKASRVDYAGMATDRAALNRYLASLSAVSAQEYAGWSKPQRLAFLINAYNAFTIDLVLSKYPDLKSKPI</sequence>
<keyword evidence="1" id="KW-0732">Signal</keyword>
<proteinExistence type="predicted"/>
<feature type="signal peptide" evidence="1">
    <location>
        <begin position="1"/>
        <end position="22"/>
    </location>
</feature>
<name>A0A935PWK4_9PROT</name>
<comment type="caution">
    <text evidence="2">The sequence shown here is derived from an EMBL/GenBank/DDBJ whole genome shotgun (WGS) entry which is preliminary data.</text>
</comment>
<evidence type="ECO:0000313" key="3">
    <source>
        <dbReference type="Proteomes" id="UP000697998"/>
    </source>
</evidence>
<gene>
    <name evidence="2" type="ORF">IPJ27_07885</name>
</gene>